<reference evidence="3 5" key="1">
    <citation type="submission" date="2017-12" db="EMBL/GenBank/DDBJ databases">
        <title>FDA dAtabase for Regulatory Grade micrObial Sequences (FDA-ARGOS): Supporting development and validation of Infectious Disease Dx tests.</title>
        <authorList>
            <person name="Hoffmann M."/>
            <person name="Allard M."/>
            <person name="Evans P."/>
            <person name="Brown E."/>
            <person name="Tallon L.J."/>
            <person name="Sadzewicz L."/>
            <person name="Sengamalay N."/>
            <person name="Ott S."/>
            <person name="Godinez A."/>
            <person name="Nagaraj S."/>
            <person name="Vavikolanu K."/>
            <person name="Aluvathingal J."/>
            <person name="Nadendla S."/>
            <person name="Hobson J."/>
            <person name="Sichtig H."/>
        </authorList>
    </citation>
    <scope>NUCLEOTIDE SEQUENCE [LARGE SCALE GENOMIC DNA]</scope>
    <source>
        <strain evidence="5">ATCC 29307</strain>
        <strain evidence="3">FDAARGOS_118</strain>
    </source>
</reference>
<gene>
    <name evidence="3" type="ORF">AL548_012470</name>
    <name evidence="4" type="ORF">CRN52_24335</name>
    <name evidence="1" type="ORF">I7730_04075</name>
    <name evidence="2" type="ORF">J0J18_13390</name>
</gene>
<keyword evidence="5" id="KW-1185">Reference proteome</keyword>
<name>A0A087I8K0_VIBVL</name>
<evidence type="ECO:0000313" key="3">
    <source>
        <dbReference type="EMBL" id="PNM67078.1"/>
    </source>
</evidence>
<proteinExistence type="predicted"/>
<dbReference type="RefSeq" id="WP_017790084.1">
    <property type="nucleotide sequence ID" value="NZ_CP014636.1"/>
</dbReference>
<evidence type="ECO:0000313" key="4">
    <source>
        <dbReference type="EMBL" id="POB42110.1"/>
    </source>
</evidence>
<dbReference type="Proteomes" id="UP000054370">
    <property type="component" value="Unassembled WGS sequence"/>
</dbReference>
<dbReference type="AlphaFoldDB" id="A0A087I8K0"/>
<dbReference type="Proteomes" id="UP000237466">
    <property type="component" value="Unassembled WGS sequence"/>
</dbReference>
<reference evidence="1" key="4">
    <citation type="submission" date="2019-01" db="EMBL/GenBank/DDBJ databases">
        <authorList>
            <consortium name="NCBI Pathogen Detection Project"/>
        </authorList>
    </citation>
    <scope>NUCLEOTIDE SEQUENCE</scope>
    <source>
        <strain evidence="1">BCW_3452</strain>
    </source>
</reference>
<evidence type="ECO:0000313" key="2">
    <source>
        <dbReference type="EMBL" id="MBN8122732.1"/>
    </source>
</evidence>
<dbReference type="EMBL" id="JAFKOQ010000007">
    <property type="protein sequence ID" value="MBN8122732.1"/>
    <property type="molecule type" value="Genomic_DNA"/>
</dbReference>
<reference evidence="1" key="3">
    <citation type="journal article" date="2018" name="Genome Biol.">
        <title>SKESA: strategic k-mer extension for scrupulous assemblies.</title>
        <authorList>
            <person name="Souvorov A."/>
            <person name="Agarwala R."/>
            <person name="Lipman D.J."/>
        </authorList>
    </citation>
    <scope>NUCLEOTIDE SEQUENCE</scope>
    <source>
        <strain evidence="1">BCW_3452</strain>
    </source>
</reference>
<dbReference type="EMBL" id="DACRBY010000003">
    <property type="protein sequence ID" value="HAS8538960.1"/>
    <property type="molecule type" value="Genomic_DNA"/>
</dbReference>
<dbReference type="OrthoDB" id="5905433at2"/>
<organism evidence="4 6">
    <name type="scientific">Vibrio vulnificus</name>
    <dbReference type="NCBI Taxonomy" id="672"/>
    <lineage>
        <taxon>Bacteria</taxon>
        <taxon>Pseudomonadati</taxon>
        <taxon>Pseudomonadota</taxon>
        <taxon>Gammaproteobacteria</taxon>
        <taxon>Vibrionales</taxon>
        <taxon>Vibrionaceae</taxon>
        <taxon>Vibrio</taxon>
    </lineage>
</organism>
<evidence type="ECO:0000313" key="1">
    <source>
        <dbReference type="EMBL" id="HAS8538960.1"/>
    </source>
</evidence>
<accession>A0A087I8K0</accession>
<comment type="caution">
    <text evidence="4">The sequence shown here is derived from an EMBL/GenBank/DDBJ whole genome shotgun (WGS) entry which is preliminary data.</text>
</comment>
<dbReference type="Proteomes" id="UP000863257">
    <property type="component" value="Unassembled WGS sequence"/>
</dbReference>
<dbReference type="EMBL" id="PDGH01000146">
    <property type="protein sequence ID" value="POB42110.1"/>
    <property type="molecule type" value="Genomic_DNA"/>
</dbReference>
<keyword evidence="4" id="KW-0966">Cell projection</keyword>
<dbReference type="Proteomes" id="UP000664056">
    <property type="component" value="Unassembled WGS sequence"/>
</dbReference>
<keyword evidence="4" id="KW-0282">Flagellum</keyword>
<reference evidence="2" key="5">
    <citation type="submission" date="2021-03" db="EMBL/GenBank/DDBJ databases">
        <title>Study of the foodborne Vibrio vulnificus isolates from China.</title>
        <authorList>
            <person name="Zheng Z."/>
            <person name="Ye L."/>
        </authorList>
    </citation>
    <scope>NUCLEOTIDE SEQUENCE</scope>
    <source>
        <strain evidence="2">Vv1582</strain>
    </source>
</reference>
<evidence type="ECO:0000313" key="6">
    <source>
        <dbReference type="Proteomes" id="UP000237466"/>
    </source>
</evidence>
<keyword evidence="4" id="KW-0969">Cilium</keyword>
<protein>
    <submittedName>
        <fullName evidence="4">Flagellar protein FliT</fullName>
    </submittedName>
</protein>
<sequence>MTQLSELRDLDQLISQELEKNEINAEELVRLVDNREQLLQNLLQMLVDNPQLKHEEEWQLMLTRTKALFERMQSQTSLVGLQLQKLRHGQRSLQQYKKFT</sequence>
<reference evidence="4 6" key="2">
    <citation type="journal article" date="2018" name="Front. Microbiol.">
        <title>Phylogeny of Vibrio vulnificus from the Analysis of the Core-Genome: Implications for Intra-Species Taxonomy.</title>
        <authorList>
            <person name="Roig F.J."/>
            <person name="Gonzalez-Candelas F."/>
            <person name="Sanjuan E."/>
            <person name="Fouz B."/>
            <person name="Feil E.J."/>
            <person name="Llorens C."/>
            <person name="Baker-Austin C."/>
            <person name="Oliver J.D."/>
            <person name="Danin-Poleg Y."/>
            <person name="Gibas C.J."/>
            <person name="Kashi Y."/>
            <person name="Gulig P.A."/>
            <person name="Morrison S.S."/>
            <person name="Amaro C."/>
        </authorList>
    </citation>
    <scope>NUCLEOTIDE SEQUENCE [LARGE SCALE GENOMIC DNA]</scope>
    <source>
        <strain evidence="4 6">CECT4608</strain>
    </source>
</reference>
<dbReference type="EMBL" id="LOSH02000004">
    <property type="protein sequence ID" value="PNM67078.1"/>
    <property type="molecule type" value="Genomic_DNA"/>
</dbReference>
<evidence type="ECO:0000313" key="5">
    <source>
        <dbReference type="Proteomes" id="UP000054370"/>
    </source>
</evidence>